<dbReference type="CDD" id="cd00303">
    <property type="entry name" value="retropepsin_like"/>
    <property type="match status" value="1"/>
</dbReference>
<dbReference type="InterPro" id="IPR012337">
    <property type="entry name" value="RNaseH-like_sf"/>
</dbReference>
<evidence type="ECO:0000313" key="15">
    <source>
        <dbReference type="EMBL" id="KAL0159166.1"/>
    </source>
</evidence>
<dbReference type="InterPro" id="IPR050951">
    <property type="entry name" value="Retrovirus_Pol_polyprotein"/>
</dbReference>
<dbReference type="CDD" id="cd01647">
    <property type="entry name" value="RT_LTR"/>
    <property type="match status" value="1"/>
</dbReference>
<evidence type="ECO:0000256" key="9">
    <source>
        <dbReference type="ARBA" id="ARBA00022918"/>
    </source>
</evidence>
<evidence type="ECO:0000256" key="6">
    <source>
        <dbReference type="ARBA" id="ARBA00022722"/>
    </source>
</evidence>
<dbReference type="InterPro" id="IPR043502">
    <property type="entry name" value="DNA/RNA_pol_sf"/>
</dbReference>
<keyword evidence="6" id="KW-0540">Nuclease</keyword>
<evidence type="ECO:0000256" key="11">
    <source>
        <dbReference type="PROSITE-ProRule" id="PRU00047"/>
    </source>
</evidence>
<dbReference type="SMART" id="SM00343">
    <property type="entry name" value="ZnF_C2HC"/>
    <property type="match status" value="1"/>
</dbReference>
<evidence type="ECO:0000259" key="13">
    <source>
        <dbReference type="PROSITE" id="PS50158"/>
    </source>
</evidence>
<comment type="similarity">
    <text evidence="1">Belongs to the beta type-B retroviral polymerase family. HERV class-II K(HML-2) pol subfamily.</text>
</comment>
<evidence type="ECO:0000256" key="12">
    <source>
        <dbReference type="SAM" id="MobiDB-lite"/>
    </source>
</evidence>
<dbReference type="InterPro" id="IPR043128">
    <property type="entry name" value="Rev_trsase/Diguanyl_cyclase"/>
</dbReference>
<evidence type="ECO:0000256" key="8">
    <source>
        <dbReference type="ARBA" id="ARBA00022801"/>
    </source>
</evidence>
<sequence length="980" mass="110608">CSSSTPPVASPRLAYPDKFDGTPAKCKGFHLQCSLFVTQQPALYPTEESRIAFVCSLLTGKALDWATAVWDLNRPTFPSFETFLRRFKEVFDYPEGGDSARERILTLRQGKTTAAEFALTFRTLAAQTSWPDDPLKLHFRKGLSHDLQAELACRDEGKTLDELINLAIRIDNLIRSRKSSKDTPPQLSIPPSTPEEQNEAMQVAHTRLTAEERDRRQQLNLCLYCGKPGHIKISCPSRPMQCTSSAVSHYSNSSHTVKAPVNIVFLDKQINTTALIDSGAAGNFMDLDFAKAQGLSLIPCTSPLSVAALDGRPLGPGRVHYTTSDLHLTTGALHTETIRFFLIQAPCNPVILGLPWLQQHEPLISWMEGQITQWSDRCFAQCFPTLKPRVLEVASVKVDSPIPDNIPPEYHDLTEAFSKIFPLSQPETDTMKAYIEEEVAKGFIVPSTSAASAGFFFVKKKDGSLRPCIDFRGLNDITVKYRYPLPLMPPALEQLRSARYFTKLDLRNAYNLIRIREGVTSGRLPFLPRLGTMNIGLCPSWVIIYIDDILVYSKEGVTTFNLPPTIRQGRKIWPRPTNIKELQRFLGFANFYRRFIRNFSSIAAPLTSMVKKGSNRLSWPLAAIKAFELLKKRFTTAPILHHPDPEHEFVVEIDASNTGIGAVLSQRHGNPPKLFSCAFYSRKLTQAEQNYDVGNRELLAMKAALEEWRHWLEGTKLPFTILTDHRNLEYLRSAKRLNHRQARWALFFTRFDFTVTYRPGSKNTKADALSRQFEADYQPLSPDPILPPTLIVAPIQWDIMTELTEMQDTNPPPADCPPDKVHVPQPLRKRVLQLVHNDPCSGHPGISATLQLLSNKFWWPSIRSDTINFIKNCEVCCSTKSSKQLPAGLLQPLPIPQRPWSHIAIDFVTDLPPSERHTTILTVVDRFSKSCRLIPLPKLPSALETAETLCNYVFRFYGLPDDIVSDRGPQFTSRLWSAFF</sequence>
<dbReference type="InterPro" id="IPR001584">
    <property type="entry name" value="Integrase_cat-core"/>
</dbReference>
<dbReference type="Gene3D" id="2.40.70.10">
    <property type="entry name" value="Acid Proteases"/>
    <property type="match status" value="1"/>
</dbReference>
<dbReference type="SUPFAM" id="SSF53098">
    <property type="entry name" value="Ribonuclease H-like"/>
    <property type="match status" value="1"/>
</dbReference>
<dbReference type="EMBL" id="JAMKFB020000022">
    <property type="protein sequence ID" value="KAL0159166.1"/>
    <property type="molecule type" value="Genomic_DNA"/>
</dbReference>
<evidence type="ECO:0000256" key="3">
    <source>
        <dbReference type="ARBA" id="ARBA00012493"/>
    </source>
</evidence>
<name>A0ABD0NDM6_CIRMR</name>
<evidence type="ECO:0000256" key="5">
    <source>
        <dbReference type="ARBA" id="ARBA00022695"/>
    </source>
</evidence>
<dbReference type="PANTHER" id="PTHR37984:SF5">
    <property type="entry name" value="PROTEIN NYNRIN-LIKE"/>
    <property type="match status" value="1"/>
</dbReference>
<evidence type="ECO:0000256" key="7">
    <source>
        <dbReference type="ARBA" id="ARBA00022759"/>
    </source>
</evidence>
<dbReference type="SUPFAM" id="SSF56672">
    <property type="entry name" value="DNA/RNA polymerases"/>
    <property type="match status" value="1"/>
</dbReference>
<evidence type="ECO:0000259" key="14">
    <source>
        <dbReference type="PROSITE" id="PS50994"/>
    </source>
</evidence>
<dbReference type="FunFam" id="1.10.340.70:FF:000001">
    <property type="entry name" value="Retrovirus-related Pol polyprotein from transposon gypsy-like Protein"/>
    <property type="match status" value="1"/>
</dbReference>
<evidence type="ECO:0000256" key="4">
    <source>
        <dbReference type="ARBA" id="ARBA00022679"/>
    </source>
</evidence>
<dbReference type="InterPro" id="IPR036397">
    <property type="entry name" value="RNaseH_sf"/>
</dbReference>
<keyword evidence="9" id="KW-0695">RNA-directed DNA polymerase</keyword>
<dbReference type="Pfam" id="PF17917">
    <property type="entry name" value="RT_RNaseH"/>
    <property type="match status" value="1"/>
</dbReference>
<dbReference type="EC" id="3.1.26.4" evidence="2"/>
<dbReference type="InterPro" id="IPR001878">
    <property type="entry name" value="Znf_CCHC"/>
</dbReference>
<dbReference type="InterPro" id="IPR021109">
    <property type="entry name" value="Peptidase_aspartic_dom_sf"/>
</dbReference>
<dbReference type="Gene3D" id="1.10.340.70">
    <property type="match status" value="1"/>
</dbReference>
<dbReference type="FunFam" id="3.30.70.270:FF:000020">
    <property type="entry name" value="Transposon Tf2-6 polyprotein-like Protein"/>
    <property type="match status" value="1"/>
</dbReference>
<organism evidence="15 16">
    <name type="scientific">Cirrhinus mrigala</name>
    <name type="common">Mrigala</name>
    <dbReference type="NCBI Taxonomy" id="683832"/>
    <lineage>
        <taxon>Eukaryota</taxon>
        <taxon>Metazoa</taxon>
        <taxon>Chordata</taxon>
        <taxon>Craniata</taxon>
        <taxon>Vertebrata</taxon>
        <taxon>Euteleostomi</taxon>
        <taxon>Actinopterygii</taxon>
        <taxon>Neopterygii</taxon>
        <taxon>Teleostei</taxon>
        <taxon>Ostariophysi</taxon>
        <taxon>Cypriniformes</taxon>
        <taxon>Cyprinidae</taxon>
        <taxon>Labeoninae</taxon>
        <taxon>Labeonini</taxon>
        <taxon>Cirrhinus</taxon>
    </lineage>
</organism>
<dbReference type="GO" id="GO:0004523">
    <property type="term" value="F:RNA-DNA hybrid ribonuclease activity"/>
    <property type="evidence" value="ECO:0007669"/>
    <property type="project" value="UniProtKB-EC"/>
</dbReference>
<keyword evidence="4" id="KW-0808">Transferase</keyword>
<dbReference type="PROSITE" id="PS50994">
    <property type="entry name" value="INTEGRASE"/>
    <property type="match status" value="1"/>
</dbReference>
<dbReference type="FunFam" id="3.10.20.370:FF:000003">
    <property type="entry name" value="Transposon Tf2-6 polyprotein"/>
    <property type="match status" value="1"/>
</dbReference>
<dbReference type="Gene3D" id="3.30.70.270">
    <property type="match status" value="2"/>
</dbReference>
<dbReference type="Proteomes" id="UP001529510">
    <property type="component" value="Unassembled WGS sequence"/>
</dbReference>
<dbReference type="PANTHER" id="PTHR37984">
    <property type="entry name" value="PROTEIN CBG26694"/>
    <property type="match status" value="1"/>
</dbReference>
<reference evidence="15 16" key="1">
    <citation type="submission" date="2024-05" db="EMBL/GenBank/DDBJ databases">
        <title>Genome sequencing and assembly of Indian major carp, Cirrhinus mrigala (Hamilton, 1822).</title>
        <authorList>
            <person name="Mohindra V."/>
            <person name="Chowdhury L.M."/>
            <person name="Lal K."/>
            <person name="Jena J.K."/>
        </authorList>
    </citation>
    <scope>NUCLEOTIDE SEQUENCE [LARGE SCALE GENOMIC DNA]</scope>
    <source>
        <strain evidence="15">CM1030</strain>
        <tissue evidence="15">Blood</tissue>
    </source>
</reference>
<proteinExistence type="inferred from homology"/>
<dbReference type="EC" id="2.7.7.49" evidence="3"/>
<dbReference type="GO" id="GO:0003964">
    <property type="term" value="F:RNA-directed DNA polymerase activity"/>
    <property type="evidence" value="ECO:0007669"/>
    <property type="project" value="UniProtKB-KW"/>
</dbReference>
<dbReference type="InterPro" id="IPR036875">
    <property type="entry name" value="Znf_CCHC_sf"/>
</dbReference>
<accession>A0ABD0NDM6</accession>
<keyword evidence="5" id="KW-0548">Nucleotidyltransferase</keyword>
<feature type="region of interest" description="Disordered" evidence="12">
    <location>
        <begin position="177"/>
        <end position="199"/>
    </location>
</feature>
<keyword evidence="7" id="KW-0255">Endonuclease</keyword>
<keyword evidence="11" id="KW-0479">Metal-binding</keyword>
<dbReference type="SUPFAM" id="SSF57756">
    <property type="entry name" value="Retrovirus zinc finger-like domains"/>
    <property type="match status" value="1"/>
</dbReference>
<evidence type="ECO:0000256" key="1">
    <source>
        <dbReference type="ARBA" id="ARBA00010879"/>
    </source>
</evidence>
<feature type="non-terminal residue" evidence="15">
    <location>
        <position position="980"/>
    </location>
</feature>
<dbReference type="Pfam" id="PF17921">
    <property type="entry name" value="Integrase_H2C2"/>
    <property type="match status" value="1"/>
</dbReference>
<evidence type="ECO:0000256" key="10">
    <source>
        <dbReference type="ARBA" id="ARBA00039658"/>
    </source>
</evidence>
<dbReference type="Pfam" id="PF00078">
    <property type="entry name" value="RVT_1"/>
    <property type="match status" value="1"/>
</dbReference>
<dbReference type="PROSITE" id="PS50158">
    <property type="entry name" value="ZF_CCHC"/>
    <property type="match status" value="1"/>
</dbReference>
<keyword evidence="16" id="KW-1185">Reference proteome</keyword>
<comment type="caution">
    <text evidence="15">The sequence shown here is derived from an EMBL/GenBank/DDBJ whole genome shotgun (WGS) entry which is preliminary data.</text>
</comment>
<evidence type="ECO:0000256" key="2">
    <source>
        <dbReference type="ARBA" id="ARBA00012180"/>
    </source>
</evidence>
<dbReference type="AlphaFoldDB" id="A0ABD0NDM6"/>
<protein>
    <recommendedName>
        <fullName evidence="10">Gypsy retrotransposon integrase-like protein 1</fullName>
        <ecNumber evidence="3">2.7.7.49</ecNumber>
        <ecNumber evidence="2">3.1.26.4</ecNumber>
    </recommendedName>
</protein>
<dbReference type="Gene3D" id="3.10.10.10">
    <property type="entry name" value="HIV Type 1 Reverse Transcriptase, subunit A, domain 1"/>
    <property type="match status" value="1"/>
</dbReference>
<feature type="domain" description="CCHC-type" evidence="13">
    <location>
        <begin position="222"/>
        <end position="237"/>
    </location>
</feature>
<dbReference type="Pfam" id="PF03732">
    <property type="entry name" value="Retrotrans_gag"/>
    <property type="match status" value="1"/>
</dbReference>
<keyword evidence="11" id="KW-0862">Zinc</keyword>
<dbReference type="InterPro" id="IPR000477">
    <property type="entry name" value="RT_dom"/>
</dbReference>
<dbReference type="InterPro" id="IPR005162">
    <property type="entry name" value="Retrotrans_gag_dom"/>
</dbReference>
<keyword evidence="8" id="KW-0378">Hydrolase</keyword>
<dbReference type="GO" id="GO:0008270">
    <property type="term" value="F:zinc ion binding"/>
    <property type="evidence" value="ECO:0007669"/>
    <property type="project" value="UniProtKB-KW"/>
</dbReference>
<dbReference type="InterPro" id="IPR041373">
    <property type="entry name" value="RT_RNaseH"/>
</dbReference>
<dbReference type="Gene3D" id="3.10.20.370">
    <property type="match status" value="1"/>
</dbReference>
<gene>
    <name evidence="15" type="ORF">M9458_042891</name>
</gene>
<feature type="non-terminal residue" evidence="15">
    <location>
        <position position="1"/>
    </location>
</feature>
<dbReference type="Pfam" id="PF00665">
    <property type="entry name" value="rve"/>
    <property type="match status" value="1"/>
</dbReference>
<keyword evidence="11" id="KW-0863">Zinc-finger</keyword>
<dbReference type="Gene3D" id="3.30.420.10">
    <property type="entry name" value="Ribonuclease H-like superfamily/Ribonuclease H"/>
    <property type="match status" value="1"/>
</dbReference>
<dbReference type="InterPro" id="IPR041588">
    <property type="entry name" value="Integrase_H2C2"/>
</dbReference>
<feature type="domain" description="Integrase catalytic" evidence="14">
    <location>
        <begin position="895"/>
        <end position="980"/>
    </location>
</feature>
<dbReference type="CDD" id="cd09274">
    <property type="entry name" value="RNase_HI_RT_Ty3"/>
    <property type="match status" value="1"/>
</dbReference>
<evidence type="ECO:0000313" key="16">
    <source>
        <dbReference type="Proteomes" id="UP001529510"/>
    </source>
</evidence>